<keyword evidence="7 11" id="KW-0418">Kinase</keyword>
<comment type="function">
    <text evidence="11">ATP dependent phosphorylation of adenosine and other related nucleoside analogs to monophosphate derivatives.</text>
</comment>
<evidence type="ECO:0000256" key="6">
    <source>
        <dbReference type="ARBA" id="ARBA00022741"/>
    </source>
</evidence>
<dbReference type="InterPro" id="IPR029056">
    <property type="entry name" value="Ribokinase-like"/>
</dbReference>
<evidence type="ECO:0000256" key="11">
    <source>
        <dbReference type="RuleBase" id="RU368116"/>
    </source>
</evidence>
<proteinExistence type="inferred from homology"/>
<evidence type="ECO:0000256" key="10">
    <source>
        <dbReference type="PIRSR" id="PIRSR601805-1"/>
    </source>
</evidence>
<comment type="catalytic activity">
    <reaction evidence="11">
        <text>adenosine + ATP = AMP + ADP + H(+)</text>
        <dbReference type="Rhea" id="RHEA:20824"/>
        <dbReference type="ChEBI" id="CHEBI:15378"/>
        <dbReference type="ChEBI" id="CHEBI:16335"/>
        <dbReference type="ChEBI" id="CHEBI:30616"/>
        <dbReference type="ChEBI" id="CHEBI:456215"/>
        <dbReference type="ChEBI" id="CHEBI:456216"/>
        <dbReference type="EC" id="2.7.1.20"/>
    </reaction>
</comment>
<evidence type="ECO:0000256" key="2">
    <source>
        <dbReference type="ARBA" id="ARBA00010688"/>
    </source>
</evidence>
<dbReference type="EC" id="2.7.1.20" evidence="3 11"/>
<dbReference type="GO" id="GO:0006169">
    <property type="term" value="P:adenosine salvage"/>
    <property type="evidence" value="ECO:0007669"/>
    <property type="project" value="UniProtKB-ARBA"/>
</dbReference>
<comment type="subcellular location">
    <subcellularLocation>
        <location evidence="11">Nucleus</location>
    </subcellularLocation>
</comment>
<keyword evidence="4 11" id="KW-0808">Transferase</keyword>
<dbReference type="Pfam" id="PF00294">
    <property type="entry name" value="PfkB"/>
    <property type="match status" value="1"/>
</dbReference>
<dbReference type="GO" id="GO:0005524">
    <property type="term" value="F:ATP binding"/>
    <property type="evidence" value="ECO:0007669"/>
    <property type="project" value="UniProtKB-UniRule"/>
</dbReference>
<dbReference type="Proteomes" id="UP001152320">
    <property type="component" value="Chromosome 20"/>
</dbReference>
<comment type="subunit">
    <text evidence="11">Monomer.</text>
</comment>
<dbReference type="FunFam" id="3.30.1110.10:FF:000001">
    <property type="entry name" value="Adenosine kinase a"/>
    <property type="match status" value="1"/>
</dbReference>
<keyword evidence="9 11" id="KW-0460">Magnesium</keyword>
<dbReference type="GO" id="GO:0005634">
    <property type="term" value="C:nucleus"/>
    <property type="evidence" value="ECO:0007669"/>
    <property type="project" value="UniProtKB-SubCell"/>
</dbReference>
<keyword evidence="5 11" id="KW-0660">Purine salvage</keyword>
<name>A0A9Q1BD09_HOLLE</name>
<dbReference type="SUPFAM" id="SSF53613">
    <property type="entry name" value="Ribokinase-like"/>
    <property type="match status" value="1"/>
</dbReference>
<comment type="similarity">
    <text evidence="2 11">Belongs to the carbohydrate kinase PfkB family.</text>
</comment>
<organism evidence="13 14">
    <name type="scientific">Holothuria leucospilota</name>
    <name type="common">Black long sea cucumber</name>
    <name type="synonym">Mertensiothuria leucospilota</name>
    <dbReference type="NCBI Taxonomy" id="206669"/>
    <lineage>
        <taxon>Eukaryota</taxon>
        <taxon>Metazoa</taxon>
        <taxon>Echinodermata</taxon>
        <taxon>Eleutherozoa</taxon>
        <taxon>Echinozoa</taxon>
        <taxon>Holothuroidea</taxon>
        <taxon>Aspidochirotacea</taxon>
        <taxon>Aspidochirotida</taxon>
        <taxon>Holothuriidae</taxon>
        <taxon>Holothuria</taxon>
    </lineage>
</organism>
<evidence type="ECO:0000256" key="8">
    <source>
        <dbReference type="ARBA" id="ARBA00022840"/>
    </source>
</evidence>
<dbReference type="GO" id="GO:0005829">
    <property type="term" value="C:cytosol"/>
    <property type="evidence" value="ECO:0007669"/>
    <property type="project" value="TreeGrafter"/>
</dbReference>
<keyword evidence="11" id="KW-0539">Nucleus</keyword>
<dbReference type="PROSITE" id="PS00584">
    <property type="entry name" value="PFKB_KINASES_2"/>
    <property type="match status" value="1"/>
</dbReference>
<dbReference type="GO" id="GO:0006144">
    <property type="term" value="P:purine nucleobase metabolic process"/>
    <property type="evidence" value="ECO:0007669"/>
    <property type="project" value="TreeGrafter"/>
</dbReference>
<dbReference type="InterPro" id="IPR011611">
    <property type="entry name" value="PfkB_dom"/>
</dbReference>
<dbReference type="OrthoDB" id="432447at2759"/>
<comment type="cofactor">
    <cofactor evidence="11">
        <name>Mg(2+)</name>
        <dbReference type="ChEBI" id="CHEBI:18420"/>
    </cofactor>
    <text evidence="11">Binds 3 Mg(2+) ions per subunit.</text>
</comment>
<reference evidence="13" key="1">
    <citation type="submission" date="2021-10" db="EMBL/GenBank/DDBJ databases">
        <title>Tropical sea cucumber genome reveals ecological adaptation and Cuvierian tubules defense mechanism.</title>
        <authorList>
            <person name="Chen T."/>
        </authorList>
    </citation>
    <scope>NUCLEOTIDE SEQUENCE</scope>
    <source>
        <strain evidence="13">Nanhai2018</strain>
        <tissue evidence="13">Muscle</tissue>
    </source>
</reference>
<dbReference type="CDD" id="cd01168">
    <property type="entry name" value="adenosine_kinase"/>
    <property type="match status" value="1"/>
</dbReference>
<comment type="pathway">
    <text evidence="1 11">Purine metabolism; AMP biosynthesis via salvage pathway; AMP from adenosine: step 1/1.</text>
</comment>
<keyword evidence="8 11" id="KW-0067">ATP-binding</keyword>
<evidence type="ECO:0000256" key="5">
    <source>
        <dbReference type="ARBA" id="ARBA00022726"/>
    </source>
</evidence>
<dbReference type="InterPro" id="IPR002173">
    <property type="entry name" value="Carboh/pur_kinase_PfkB_CS"/>
</dbReference>
<sequence length="357" mass="39476">MSTHDNGEPGIKKAKMATSESSIVAIGNPLLDISATGTKKFLEKYGLDANNSILAEEKHIPMFQEMVDNFNVEYIPGGATQNTIRMAQWVLQEPKRCAFFGCIGNDEYGKILSNKMLEFGAHVNYLINEDHPTGTCACVLTGNDRSLVANLAAANHYKKDHLMKPENWEHVVKAKLLYVAGFHLTVATDAMLELGKHASKHNKIFSTNLSAPFLCQFFSEQQMSVMPYVDFLFGNETEFAAFSKQQNFETEDLTEIALKAAALPKINKQRERTVVITQGSLPTIVAHGGKVTEYPVNEVKEEDIVDTNGAGDCFVGGFLSQLIQDKSIEDCIKVANYCASYIIKQSGITMEDKPCIE</sequence>
<protein>
    <recommendedName>
        <fullName evidence="3 11">Adenosine kinase</fullName>
        <shortName evidence="11">AK</shortName>
        <ecNumber evidence="3 11">2.7.1.20</ecNumber>
    </recommendedName>
    <alternativeName>
        <fullName evidence="11">Adenosine 5'-phosphotransferase</fullName>
    </alternativeName>
</protein>
<accession>A0A9Q1BD09</accession>
<dbReference type="FunFam" id="3.40.1190.20:FF:000006">
    <property type="entry name" value="Adenosine kinase 2"/>
    <property type="match status" value="1"/>
</dbReference>
<feature type="active site" description="Proton acceptor" evidence="10">
    <location>
        <position position="312"/>
    </location>
</feature>
<keyword evidence="6 11" id="KW-0547">Nucleotide-binding</keyword>
<gene>
    <name evidence="13" type="ORF">HOLleu_38306</name>
</gene>
<dbReference type="GO" id="GO:0004001">
    <property type="term" value="F:adenosine kinase activity"/>
    <property type="evidence" value="ECO:0007669"/>
    <property type="project" value="UniProtKB-UniRule"/>
</dbReference>
<dbReference type="PANTHER" id="PTHR45769">
    <property type="entry name" value="ADENOSINE KINASE"/>
    <property type="match status" value="1"/>
</dbReference>
<evidence type="ECO:0000313" key="13">
    <source>
        <dbReference type="EMBL" id="KAJ8023196.1"/>
    </source>
</evidence>
<evidence type="ECO:0000256" key="4">
    <source>
        <dbReference type="ARBA" id="ARBA00022679"/>
    </source>
</evidence>
<dbReference type="PANTHER" id="PTHR45769:SF3">
    <property type="entry name" value="ADENOSINE KINASE"/>
    <property type="match status" value="1"/>
</dbReference>
<evidence type="ECO:0000259" key="12">
    <source>
        <dbReference type="Pfam" id="PF00294"/>
    </source>
</evidence>
<evidence type="ECO:0000313" key="14">
    <source>
        <dbReference type="Proteomes" id="UP001152320"/>
    </source>
</evidence>
<evidence type="ECO:0000256" key="7">
    <source>
        <dbReference type="ARBA" id="ARBA00022777"/>
    </source>
</evidence>
<dbReference type="GO" id="GO:0044209">
    <property type="term" value="P:AMP salvage"/>
    <property type="evidence" value="ECO:0007669"/>
    <property type="project" value="UniProtKB-UniRule"/>
</dbReference>
<comment type="caution">
    <text evidence="13">The sequence shown here is derived from an EMBL/GenBank/DDBJ whole genome shotgun (WGS) entry which is preliminary data.</text>
</comment>
<feature type="domain" description="Carbohydrate kinase PfkB" evidence="12">
    <location>
        <begin position="40"/>
        <end position="349"/>
    </location>
</feature>
<keyword evidence="14" id="KW-1185">Reference proteome</keyword>
<dbReference type="AlphaFoldDB" id="A0A9Q1BD09"/>
<dbReference type="Gene3D" id="3.40.1190.20">
    <property type="match status" value="1"/>
</dbReference>
<evidence type="ECO:0000256" key="3">
    <source>
        <dbReference type="ARBA" id="ARBA00012119"/>
    </source>
</evidence>
<dbReference type="Gene3D" id="3.30.1110.10">
    <property type="match status" value="1"/>
</dbReference>
<dbReference type="InterPro" id="IPR001805">
    <property type="entry name" value="Adenokinase"/>
</dbReference>
<evidence type="ECO:0000256" key="9">
    <source>
        <dbReference type="ARBA" id="ARBA00022842"/>
    </source>
</evidence>
<evidence type="ECO:0000256" key="1">
    <source>
        <dbReference type="ARBA" id="ARBA00004801"/>
    </source>
</evidence>
<dbReference type="PRINTS" id="PR00989">
    <property type="entry name" value="ADENOKINASE"/>
</dbReference>
<dbReference type="EMBL" id="JAIZAY010000020">
    <property type="protein sequence ID" value="KAJ8023196.1"/>
    <property type="molecule type" value="Genomic_DNA"/>
</dbReference>